<proteinExistence type="predicted"/>
<reference evidence="2" key="1">
    <citation type="journal article" date="2019" name="Sci. Rep.">
        <title>Draft genome of Tanacetum cinerariifolium, the natural source of mosquito coil.</title>
        <authorList>
            <person name="Yamashiro T."/>
            <person name="Shiraishi A."/>
            <person name="Satake H."/>
            <person name="Nakayama K."/>
        </authorList>
    </citation>
    <scope>NUCLEOTIDE SEQUENCE</scope>
</reference>
<evidence type="ECO:0000256" key="1">
    <source>
        <dbReference type="SAM" id="MobiDB-lite"/>
    </source>
</evidence>
<feature type="region of interest" description="Disordered" evidence="1">
    <location>
        <begin position="1"/>
        <end position="22"/>
    </location>
</feature>
<dbReference type="EMBL" id="BKCJ011813666">
    <property type="protein sequence ID" value="GFD55073.1"/>
    <property type="molecule type" value="Genomic_DNA"/>
</dbReference>
<evidence type="ECO:0000313" key="2">
    <source>
        <dbReference type="EMBL" id="GFD55073.1"/>
    </source>
</evidence>
<gene>
    <name evidence="2" type="ORF">Tci_927042</name>
</gene>
<organism evidence="2">
    <name type="scientific">Tanacetum cinerariifolium</name>
    <name type="common">Dalmatian daisy</name>
    <name type="synonym">Chrysanthemum cinerariifolium</name>
    <dbReference type="NCBI Taxonomy" id="118510"/>
    <lineage>
        <taxon>Eukaryota</taxon>
        <taxon>Viridiplantae</taxon>
        <taxon>Streptophyta</taxon>
        <taxon>Embryophyta</taxon>
        <taxon>Tracheophyta</taxon>
        <taxon>Spermatophyta</taxon>
        <taxon>Magnoliopsida</taxon>
        <taxon>eudicotyledons</taxon>
        <taxon>Gunneridae</taxon>
        <taxon>Pentapetalae</taxon>
        <taxon>asterids</taxon>
        <taxon>campanulids</taxon>
        <taxon>Asterales</taxon>
        <taxon>Asteraceae</taxon>
        <taxon>Asteroideae</taxon>
        <taxon>Anthemideae</taxon>
        <taxon>Anthemidinae</taxon>
        <taxon>Tanacetum</taxon>
    </lineage>
</organism>
<protein>
    <submittedName>
        <fullName evidence="2">Uncharacterized protein</fullName>
    </submittedName>
</protein>
<comment type="caution">
    <text evidence="2">The sequence shown here is derived from an EMBL/GenBank/DDBJ whole genome shotgun (WGS) entry which is preliminary data.</text>
</comment>
<sequence length="73" mass="7302">AGVAGAPGGSATVGKGHGRSPDVATAVSYDGRREATYRIAIAVIVHRQGYRAACSSGRLGHNLEGALLALSKA</sequence>
<dbReference type="AlphaFoldDB" id="A0A699X7M2"/>
<feature type="non-terminal residue" evidence="2">
    <location>
        <position position="1"/>
    </location>
</feature>
<accession>A0A699X7M2</accession>
<name>A0A699X7M2_TANCI</name>